<accession>A0A1Z3N467</accession>
<proteinExistence type="predicted"/>
<name>A0A1Z3N467_BDEBC</name>
<feature type="chain" id="PRO_5012893416" evidence="1">
    <location>
        <begin position="21"/>
        <end position="271"/>
    </location>
</feature>
<protein>
    <submittedName>
        <fullName evidence="2">Dipeptidyl aminopeptidase</fullName>
    </submittedName>
</protein>
<dbReference type="Proteomes" id="UP000197003">
    <property type="component" value="Chromosome"/>
</dbReference>
<dbReference type="GO" id="GO:0004177">
    <property type="term" value="F:aminopeptidase activity"/>
    <property type="evidence" value="ECO:0007669"/>
    <property type="project" value="UniProtKB-KW"/>
</dbReference>
<organism evidence="2 3">
    <name type="scientific">Bdellovibrio bacteriovorus</name>
    <dbReference type="NCBI Taxonomy" id="959"/>
    <lineage>
        <taxon>Bacteria</taxon>
        <taxon>Pseudomonadati</taxon>
        <taxon>Bdellovibrionota</taxon>
        <taxon>Bdellovibrionia</taxon>
        <taxon>Bdellovibrionales</taxon>
        <taxon>Pseudobdellovibrionaceae</taxon>
        <taxon>Bdellovibrio</taxon>
    </lineage>
</organism>
<reference evidence="2 3" key="1">
    <citation type="submission" date="2017-04" db="EMBL/GenBank/DDBJ databases">
        <title>Whole genome sequence of Bdellovibrio bacteriovorus strain SSB218315.</title>
        <authorList>
            <person name="Oyedara O."/>
            <person name="Rodriguez-Perez M.A."/>
        </authorList>
    </citation>
    <scope>NUCLEOTIDE SEQUENCE [LARGE SCALE GENOMIC DNA]</scope>
    <source>
        <strain evidence="2 3">SSB218315</strain>
    </source>
</reference>
<keyword evidence="1" id="KW-0732">Signal</keyword>
<gene>
    <name evidence="2" type="ORF">B9G79_01105</name>
</gene>
<evidence type="ECO:0000256" key="1">
    <source>
        <dbReference type="SAM" id="SignalP"/>
    </source>
</evidence>
<dbReference type="OrthoDB" id="9955at2"/>
<dbReference type="AlphaFoldDB" id="A0A1Z3N467"/>
<feature type="signal peptide" evidence="1">
    <location>
        <begin position="1"/>
        <end position="20"/>
    </location>
</feature>
<evidence type="ECO:0000313" key="2">
    <source>
        <dbReference type="EMBL" id="ASD62259.1"/>
    </source>
</evidence>
<sequence length="271" mass="29930">MKKLLAGVFGIVAMSMSAQAEKKASNCEVTGLVDRMTCPYLEKLVSGPHLTRHVKYSLPKGKTPKAGWPTVILYQGSLFPVEFSRSSLMIAGGYNEIRLIQTLLDSGFAVIAPPAIEGVAWMTNIVGIDYDTSEDRYFVEELLVAMGNGEFGKLNMDRLYATGISSGGYHSSRMAVAFPGVFKALAVHSASYADCGGPMCFVPAQVPENHPPTIFLHGRLDPVVPVRTMYPYHETLKNQGVETEMFVSPWARHEWLEEAPELITNWFINHK</sequence>
<evidence type="ECO:0000313" key="3">
    <source>
        <dbReference type="Proteomes" id="UP000197003"/>
    </source>
</evidence>
<dbReference type="SUPFAM" id="SSF53474">
    <property type="entry name" value="alpha/beta-Hydrolases"/>
    <property type="match status" value="1"/>
</dbReference>
<keyword evidence="2" id="KW-0031">Aminopeptidase</keyword>
<dbReference type="EMBL" id="CP020946">
    <property type="protein sequence ID" value="ASD62259.1"/>
    <property type="molecule type" value="Genomic_DNA"/>
</dbReference>
<dbReference type="RefSeq" id="WP_088563909.1">
    <property type="nucleotide sequence ID" value="NZ_CP020946.1"/>
</dbReference>
<keyword evidence="2" id="KW-0378">Hydrolase</keyword>
<keyword evidence="2" id="KW-0645">Protease</keyword>
<dbReference type="Gene3D" id="3.40.50.1820">
    <property type="entry name" value="alpha/beta hydrolase"/>
    <property type="match status" value="1"/>
</dbReference>
<dbReference type="InterPro" id="IPR029058">
    <property type="entry name" value="AB_hydrolase_fold"/>
</dbReference>